<evidence type="ECO:0000313" key="2">
    <source>
        <dbReference type="Proteomes" id="UP000283458"/>
    </source>
</evidence>
<organism evidence="1 2">
    <name type="scientific">Azospirillum cavernae</name>
    <dbReference type="NCBI Taxonomy" id="2320860"/>
    <lineage>
        <taxon>Bacteria</taxon>
        <taxon>Pseudomonadati</taxon>
        <taxon>Pseudomonadota</taxon>
        <taxon>Alphaproteobacteria</taxon>
        <taxon>Rhodospirillales</taxon>
        <taxon>Azospirillaceae</taxon>
        <taxon>Azospirillum</taxon>
    </lineage>
</organism>
<dbReference type="OrthoDB" id="9027184at2"/>
<accession>A0A418VPJ5</accession>
<dbReference type="EMBL" id="QYUL01000004">
    <property type="protein sequence ID" value="RJF78182.1"/>
    <property type="molecule type" value="Genomic_DNA"/>
</dbReference>
<gene>
    <name evidence="1" type="ORF">D3877_23995</name>
</gene>
<comment type="caution">
    <text evidence="1">The sequence shown here is derived from an EMBL/GenBank/DDBJ whole genome shotgun (WGS) entry which is preliminary data.</text>
</comment>
<keyword evidence="2" id="KW-1185">Reference proteome</keyword>
<sequence>MPTRFDLPSLSDKTYASLQQELTAAIPQYSRQWTDFNYSDPGIALLQLLCWLGDTTLYRIDTLPRELYLNFLRLVVGASGPDLAKLIRDLERNVARDSAGNLIRLPPKNIILLDPDRLALARYLAEIEAGAAFDPADLRTRVLAFWHAPYRLVSAEDFAAVTRSVTDTLANLSVGYAIRRVMVRAEAPWLRVLPVLDSVWKWWLTKRPQSTHYTPGAPLVTVKATLRPSGLSQADLCYSRVLAAVRAYLQPRRLLGTPVAVEMPVMTPLVIRLQCAAIADRYDPWTIGFQINDAIQALLSPLTGGIDGTGWPYDRPVLENDIRAVVLGVAGVDVNQPVQVALETIIGLQVGRAVVGWDNSSAGPPSYLGRPDRVGLPQLWRLVVEVLDKSYGPIEVAVRSTVGLDTRLPLTGVW</sequence>
<proteinExistence type="predicted"/>
<name>A0A418VPJ5_9PROT</name>
<reference evidence="1 2" key="1">
    <citation type="submission" date="2018-09" db="EMBL/GenBank/DDBJ databases">
        <authorList>
            <person name="Zhu H."/>
        </authorList>
    </citation>
    <scope>NUCLEOTIDE SEQUENCE [LARGE SCALE GENOMIC DNA]</scope>
    <source>
        <strain evidence="1 2">K2W22B-5</strain>
    </source>
</reference>
<dbReference type="RefSeq" id="WP_119833326.1">
    <property type="nucleotide sequence ID" value="NZ_QYUL01000004.1"/>
</dbReference>
<dbReference type="AlphaFoldDB" id="A0A418VPJ5"/>
<evidence type="ECO:0000313" key="1">
    <source>
        <dbReference type="EMBL" id="RJF78182.1"/>
    </source>
</evidence>
<evidence type="ECO:0008006" key="3">
    <source>
        <dbReference type="Google" id="ProtNLM"/>
    </source>
</evidence>
<dbReference type="Proteomes" id="UP000283458">
    <property type="component" value="Unassembled WGS sequence"/>
</dbReference>
<protein>
    <recommendedName>
        <fullName evidence="3">Baseplate protein J-like domain-containing protein</fullName>
    </recommendedName>
</protein>